<name>A0AAV4BSR3_9GAST</name>
<dbReference type="AlphaFoldDB" id="A0AAV4BSR3"/>
<evidence type="ECO:0000313" key="1">
    <source>
        <dbReference type="EMBL" id="GFO21419.1"/>
    </source>
</evidence>
<sequence>MGRQALCAAMGVTVREFWVSFFKLFTLIHNKVISGFQGPPSGQGAVGRARTRDRRFPAHLRADSLATVPSIPQ</sequence>
<organism evidence="1 2">
    <name type="scientific">Plakobranchus ocellatus</name>
    <dbReference type="NCBI Taxonomy" id="259542"/>
    <lineage>
        <taxon>Eukaryota</taxon>
        <taxon>Metazoa</taxon>
        <taxon>Spiralia</taxon>
        <taxon>Lophotrochozoa</taxon>
        <taxon>Mollusca</taxon>
        <taxon>Gastropoda</taxon>
        <taxon>Heterobranchia</taxon>
        <taxon>Euthyneura</taxon>
        <taxon>Panpulmonata</taxon>
        <taxon>Sacoglossa</taxon>
        <taxon>Placobranchoidea</taxon>
        <taxon>Plakobranchidae</taxon>
        <taxon>Plakobranchus</taxon>
    </lineage>
</organism>
<comment type="caution">
    <text evidence="1">The sequence shown here is derived from an EMBL/GenBank/DDBJ whole genome shotgun (WGS) entry which is preliminary data.</text>
</comment>
<proteinExistence type="predicted"/>
<keyword evidence="2" id="KW-1185">Reference proteome</keyword>
<gene>
    <name evidence="1" type="ORF">PoB_004792400</name>
</gene>
<evidence type="ECO:0000313" key="2">
    <source>
        <dbReference type="Proteomes" id="UP000735302"/>
    </source>
</evidence>
<accession>A0AAV4BSR3</accession>
<dbReference type="Proteomes" id="UP000735302">
    <property type="component" value="Unassembled WGS sequence"/>
</dbReference>
<reference evidence="1 2" key="1">
    <citation type="journal article" date="2021" name="Elife">
        <title>Chloroplast acquisition without the gene transfer in kleptoplastic sea slugs, Plakobranchus ocellatus.</title>
        <authorList>
            <person name="Maeda T."/>
            <person name="Takahashi S."/>
            <person name="Yoshida T."/>
            <person name="Shimamura S."/>
            <person name="Takaki Y."/>
            <person name="Nagai Y."/>
            <person name="Toyoda A."/>
            <person name="Suzuki Y."/>
            <person name="Arimoto A."/>
            <person name="Ishii H."/>
            <person name="Satoh N."/>
            <person name="Nishiyama T."/>
            <person name="Hasebe M."/>
            <person name="Maruyama T."/>
            <person name="Minagawa J."/>
            <person name="Obokata J."/>
            <person name="Shigenobu S."/>
        </authorList>
    </citation>
    <scope>NUCLEOTIDE SEQUENCE [LARGE SCALE GENOMIC DNA]</scope>
</reference>
<dbReference type="EMBL" id="BLXT01005252">
    <property type="protein sequence ID" value="GFO21419.1"/>
    <property type="molecule type" value="Genomic_DNA"/>
</dbReference>
<protein>
    <submittedName>
        <fullName evidence="1">Uncharacterized protein</fullName>
    </submittedName>
</protein>